<dbReference type="GO" id="GO:0016757">
    <property type="term" value="F:glycosyltransferase activity"/>
    <property type="evidence" value="ECO:0007669"/>
    <property type="project" value="UniProtKB-KW"/>
</dbReference>
<evidence type="ECO:0000256" key="4">
    <source>
        <dbReference type="ARBA" id="ARBA00022692"/>
    </source>
</evidence>
<evidence type="ECO:0000256" key="8">
    <source>
        <dbReference type="SAM" id="Phobius"/>
    </source>
</evidence>
<reference evidence="9 10" key="1">
    <citation type="journal article" date="2020" name="Biotechnol. Biofuels">
        <title>New insights from the biogas microbiome by comprehensive genome-resolved metagenomics of nearly 1600 species originating from multiple anaerobic digesters.</title>
        <authorList>
            <person name="Campanaro S."/>
            <person name="Treu L."/>
            <person name="Rodriguez-R L.M."/>
            <person name="Kovalovszki A."/>
            <person name="Ziels R.M."/>
            <person name="Maus I."/>
            <person name="Zhu X."/>
            <person name="Kougias P.G."/>
            <person name="Basile A."/>
            <person name="Luo G."/>
            <person name="Schluter A."/>
            <person name="Konstantinidis K.T."/>
            <person name="Angelidaki I."/>
        </authorList>
    </citation>
    <scope>NUCLEOTIDE SEQUENCE [LARGE SCALE GENOMIC DNA]</scope>
    <source>
        <strain evidence="9">AS15tlH2ME_198</strain>
    </source>
</reference>
<keyword evidence="6 8" id="KW-0472">Membrane</keyword>
<dbReference type="InterPro" id="IPR029044">
    <property type="entry name" value="Nucleotide-diphossugar_trans"/>
</dbReference>
<evidence type="ECO:0000256" key="7">
    <source>
        <dbReference type="SAM" id="MobiDB-lite"/>
    </source>
</evidence>
<keyword evidence="5 8" id="KW-1133">Transmembrane helix</keyword>
<proteinExistence type="predicted"/>
<keyword evidence="3 9" id="KW-0808">Transferase</keyword>
<dbReference type="SUPFAM" id="SSF53448">
    <property type="entry name" value="Nucleotide-diphospho-sugar transferases"/>
    <property type="match status" value="1"/>
</dbReference>
<dbReference type="Pfam" id="PF13641">
    <property type="entry name" value="Glyco_tranf_2_3"/>
    <property type="match status" value="1"/>
</dbReference>
<evidence type="ECO:0000256" key="3">
    <source>
        <dbReference type="ARBA" id="ARBA00022679"/>
    </source>
</evidence>
<evidence type="ECO:0000256" key="6">
    <source>
        <dbReference type="ARBA" id="ARBA00023136"/>
    </source>
</evidence>
<dbReference type="AlphaFoldDB" id="A0A7X6PL33"/>
<dbReference type="EMBL" id="JAAZHI010000029">
    <property type="protein sequence ID" value="NLA54953.1"/>
    <property type="molecule type" value="Genomic_DNA"/>
</dbReference>
<gene>
    <name evidence="9" type="ORF">GX859_01440</name>
</gene>
<organism evidence="9 10">
    <name type="scientific">Corynebacterium humireducens</name>
    <dbReference type="NCBI Taxonomy" id="1223514"/>
    <lineage>
        <taxon>Bacteria</taxon>
        <taxon>Bacillati</taxon>
        <taxon>Actinomycetota</taxon>
        <taxon>Actinomycetes</taxon>
        <taxon>Mycobacteriales</taxon>
        <taxon>Corynebacteriaceae</taxon>
        <taxon>Corynebacterium</taxon>
    </lineage>
</organism>
<dbReference type="Proteomes" id="UP000557899">
    <property type="component" value="Unassembled WGS sequence"/>
</dbReference>
<dbReference type="InterPro" id="IPR050321">
    <property type="entry name" value="Glycosyltr_2/OpgH_subfam"/>
</dbReference>
<evidence type="ECO:0000313" key="10">
    <source>
        <dbReference type="Proteomes" id="UP000557899"/>
    </source>
</evidence>
<protein>
    <submittedName>
        <fullName evidence="9">Glycosyltransferase family 2 protein</fullName>
    </submittedName>
</protein>
<feature type="transmembrane region" description="Helical" evidence="8">
    <location>
        <begin position="385"/>
        <end position="407"/>
    </location>
</feature>
<dbReference type="PANTHER" id="PTHR43867">
    <property type="entry name" value="CELLULOSE SYNTHASE CATALYTIC SUBUNIT A [UDP-FORMING]"/>
    <property type="match status" value="1"/>
</dbReference>
<keyword evidence="2" id="KW-0328">Glycosyltransferase</keyword>
<dbReference type="Gene3D" id="3.90.550.10">
    <property type="entry name" value="Spore Coat Polysaccharide Biosynthesis Protein SpsA, Chain A"/>
    <property type="match status" value="1"/>
</dbReference>
<evidence type="ECO:0000256" key="2">
    <source>
        <dbReference type="ARBA" id="ARBA00022676"/>
    </source>
</evidence>
<dbReference type="GO" id="GO:0016020">
    <property type="term" value="C:membrane"/>
    <property type="evidence" value="ECO:0007669"/>
    <property type="project" value="UniProtKB-SubCell"/>
</dbReference>
<evidence type="ECO:0000313" key="9">
    <source>
        <dbReference type="EMBL" id="NLA54953.1"/>
    </source>
</evidence>
<keyword evidence="4 8" id="KW-0812">Transmembrane</keyword>
<accession>A0A7X6PL33</accession>
<feature type="transmembrane region" description="Helical" evidence="8">
    <location>
        <begin position="313"/>
        <end position="338"/>
    </location>
</feature>
<comment type="subcellular location">
    <subcellularLocation>
        <location evidence="1">Membrane</location>
        <topology evidence="1">Multi-pass membrane protein</topology>
    </subcellularLocation>
</comment>
<sequence>MILVNGQRIDLVLVVAVSLVLIFVCYLIAMILLSQVRRISWPPRDPDSPEAPAYQVIFVLPCLNEERVLGASVQRLLDIDHSRTSVLVVDDGSDDGTADVVRSFDDPRVHLLQRRLPNARKGKGQALNDAIRHIRAGGVIPFPDPATTIIVVVDADGRMDERSLEYVLPAFDDPQLGGVQIGVRINNRHTNLLARFQDYEFVLYTQVFQRGRVRLGSTGLGGNGQFVRLSALMQLGDSPWTDSLTEDLDLGVRILLTGMNLSFCPDVAVHQQGLVSLRRWVRQRTRWFQGHLQSWTLVPDVVTGLRGARRIDLFYHLTSPFILLVGSIFTGAFLLWTVDLVIDLYQGTAEFTWLWVSTYLFAFAPSMVLGVIYQRSEPSMSLPRALVVAHFYVAYALLWILAGWRAVFRVVLRRNSWAKTERLKENADGIAEGGSEEEPVVAASALPDRS</sequence>
<feature type="transmembrane region" description="Helical" evidence="8">
    <location>
        <begin position="12"/>
        <end position="34"/>
    </location>
</feature>
<name>A0A7X6PL33_9CORY</name>
<comment type="caution">
    <text evidence="9">The sequence shown here is derived from an EMBL/GenBank/DDBJ whole genome shotgun (WGS) entry which is preliminary data.</text>
</comment>
<feature type="region of interest" description="Disordered" evidence="7">
    <location>
        <begin position="428"/>
        <end position="450"/>
    </location>
</feature>
<feature type="transmembrane region" description="Helical" evidence="8">
    <location>
        <begin position="353"/>
        <end position="373"/>
    </location>
</feature>
<evidence type="ECO:0000256" key="1">
    <source>
        <dbReference type="ARBA" id="ARBA00004141"/>
    </source>
</evidence>
<evidence type="ECO:0000256" key="5">
    <source>
        <dbReference type="ARBA" id="ARBA00022989"/>
    </source>
</evidence>
<dbReference type="PANTHER" id="PTHR43867:SF2">
    <property type="entry name" value="CELLULOSE SYNTHASE CATALYTIC SUBUNIT A [UDP-FORMING]"/>
    <property type="match status" value="1"/>
</dbReference>